<protein>
    <submittedName>
        <fullName evidence="2">Uncharacterized protein</fullName>
    </submittedName>
</protein>
<organism evidence="2 3">
    <name type="scientific">Lolium multiflorum</name>
    <name type="common">Italian ryegrass</name>
    <name type="synonym">Lolium perenne subsp. multiflorum</name>
    <dbReference type="NCBI Taxonomy" id="4521"/>
    <lineage>
        <taxon>Eukaryota</taxon>
        <taxon>Viridiplantae</taxon>
        <taxon>Streptophyta</taxon>
        <taxon>Embryophyta</taxon>
        <taxon>Tracheophyta</taxon>
        <taxon>Spermatophyta</taxon>
        <taxon>Magnoliopsida</taxon>
        <taxon>Liliopsida</taxon>
        <taxon>Poales</taxon>
        <taxon>Poaceae</taxon>
        <taxon>BOP clade</taxon>
        <taxon>Pooideae</taxon>
        <taxon>Poodae</taxon>
        <taxon>Poeae</taxon>
        <taxon>Poeae Chloroplast Group 2 (Poeae type)</taxon>
        <taxon>Loliodinae</taxon>
        <taxon>Loliinae</taxon>
        <taxon>Lolium</taxon>
    </lineage>
</organism>
<proteinExistence type="predicted"/>
<dbReference type="Proteomes" id="UP001231189">
    <property type="component" value="Unassembled WGS sequence"/>
</dbReference>
<feature type="compositionally biased region" description="Low complexity" evidence="1">
    <location>
        <begin position="154"/>
        <end position="165"/>
    </location>
</feature>
<evidence type="ECO:0000313" key="3">
    <source>
        <dbReference type="Proteomes" id="UP001231189"/>
    </source>
</evidence>
<reference evidence="2" key="1">
    <citation type="submission" date="2023-07" db="EMBL/GenBank/DDBJ databases">
        <title>A chromosome-level genome assembly of Lolium multiflorum.</title>
        <authorList>
            <person name="Chen Y."/>
            <person name="Copetti D."/>
            <person name="Kolliker R."/>
            <person name="Studer B."/>
        </authorList>
    </citation>
    <scope>NUCLEOTIDE SEQUENCE</scope>
    <source>
        <strain evidence="2">02402/16</strain>
        <tissue evidence="2">Leaf</tissue>
    </source>
</reference>
<feature type="region of interest" description="Disordered" evidence="1">
    <location>
        <begin position="1"/>
        <end position="23"/>
    </location>
</feature>
<feature type="region of interest" description="Disordered" evidence="1">
    <location>
        <begin position="77"/>
        <end position="102"/>
    </location>
</feature>
<feature type="compositionally biased region" description="Polar residues" evidence="1">
    <location>
        <begin position="140"/>
        <end position="149"/>
    </location>
</feature>
<feature type="compositionally biased region" description="Acidic residues" evidence="1">
    <location>
        <begin position="77"/>
        <end position="90"/>
    </location>
</feature>
<dbReference type="EMBL" id="JAUUTY010000624">
    <property type="protein sequence ID" value="KAK1597815.1"/>
    <property type="molecule type" value="Genomic_DNA"/>
</dbReference>
<feature type="region of interest" description="Disordered" evidence="1">
    <location>
        <begin position="138"/>
        <end position="165"/>
    </location>
</feature>
<evidence type="ECO:0000313" key="2">
    <source>
        <dbReference type="EMBL" id="KAK1597815.1"/>
    </source>
</evidence>
<keyword evidence="3" id="KW-1185">Reference proteome</keyword>
<comment type="caution">
    <text evidence="2">The sequence shown here is derived from an EMBL/GenBank/DDBJ whole genome shotgun (WGS) entry which is preliminary data.</text>
</comment>
<gene>
    <name evidence="2" type="ORF">QYE76_017650</name>
</gene>
<evidence type="ECO:0000256" key="1">
    <source>
        <dbReference type="SAM" id="MobiDB-lite"/>
    </source>
</evidence>
<feature type="compositionally biased region" description="Polar residues" evidence="1">
    <location>
        <begin position="92"/>
        <end position="102"/>
    </location>
</feature>
<name>A0AAD8VAW5_LOLMU</name>
<dbReference type="AlphaFoldDB" id="A0AAD8VAW5"/>
<sequence>MKNYSLLRETAADEDGGGRWRGRPMEKLSWALPRLRRAGTDSCPCILASAMAAARSSLAEENLCAILRVPDRGDAAEEVPDGLREEEEQNSDYRSTRTSSQEPITKYVVTQRTTDRQQTQPSSLHRRLHLVGTISLPGQEHSTLSNSGQELKGASSSLATTSSELENLRSSYQELETKLMEAEQKKEQAEKQLAEKNSELIREKGEFLLKRNVDSETIKRQQKELNGPKYMETVQHHSGLVGPKHPWYLAAWIP</sequence>
<accession>A0AAD8VAW5</accession>